<feature type="domain" description="CYTH" evidence="2">
    <location>
        <begin position="5"/>
        <end position="152"/>
    </location>
</feature>
<dbReference type="AlphaFoldDB" id="B1WP99"/>
<dbReference type="SMART" id="SM01118">
    <property type="entry name" value="CYTH"/>
    <property type="match status" value="1"/>
</dbReference>
<dbReference type="SUPFAM" id="SSF55154">
    <property type="entry name" value="CYTH-like phosphatases"/>
    <property type="match status" value="1"/>
</dbReference>
<evidence type="ECO:0000256" key="1">
    <source>
        <dbReference type="PIRSR" id="PIRSR016487-1"/>
    </source>
</evidence>
<dbReference type="InterPro" id="IPR033469">
    <property type="entry name" value="CYTH-like_dom_sf"/>
</dbReference>
<dbReference type="InterPro" id="IPR012042">
    <property type="entry name" value="NeuTTM/CthTTM-like"/>
</dbReference>
<dbReference type="PANTHER" id="PTHR40114">
    <property type="entry name" value="SLR0698 PROTEIN"/>
    <property type="match status" value="1"/>
</dbReference>
<dbReference type="PANTHER" id="PTHR40114:SF1">
    <property type="entry name" value="SLR0698 PROTEIN"/>
    <property type="match status" value="1"/>
</dbReference>
<evidence type="ECO:0000259" key="2">
    <source>
        <dbReference type="PROSITE" id="PS51707"/>
    </source>
</evidence>
<dbReference type="Proteomes" id="UP000001203">
    <property type="component" value="Chromosome circular"/>
</dbReference>
<dbReference type="PIRSF" id="PIRSF016487">
    <property type="entry name" value="CYTH_UCP016487"/>
    <property type="match status" value="1"/>
</dbReference>
<keyword evidence="4" id="KW-1185">Reference proteome</keyword>
<dbReference type="Gene3D" id="2.40.320.10">
    <property type="entry name" value="Hypothetical Protein Pfu-838710-001"/>
    <property type="match status" value="1"/>
</dbReference>
<gene>
    <name evidence="3" type="ordered locus">cce_0530</name>
</gene>
<dbReference type="InterPro" id="IPR023577">
    <property type="entry name" value="CYTH_domain"/>
</dbReference>
<sequence length="158" mass="18548">MIIMAIEIERKFLVINDNWRSLGIGKVYKQGYIATADKITTIRVRIIGNEAYLTIKSKTEGISRQEFEYPIPLEDAEIMLNTLCDRPLIEKVRYTINQEKLIWEIDEFKGDNEGLILAEIELKSEDQVINFPDWVGEEVSHDPKYYNVNLVKHPYKIW</sequence>
<feature type="active site" description="Proton acceptor" evidence="1">
    <location>
        <position position="32"/>
    </location>
</feature>
<evidence type="ECO:0000313" key="4">
    <source>
        <dbReference type="Proteomes" id="UP000001203"/>
    </source>
</evidence>
<dbReference type="PROSITE" id="PS51707">
    <property type="entry name" value="CYTH"/>
    <property type="match status" value="1"/>
</dbReference>
<evidence type="ECO:0000313" key="3">
    <source>
        <dbReference type="EMBL" id="ACB49881.1"/>
    </source>
</evidence>
<dbReference type="STRING" id="43989.cce_0530"/>
<dbReference type="KEGG" id="cyt:cce_0530"/>
<dbReference type="EMBL" id="CP000806">
    <property type="protein sequence ID" value="ACB49881.1"/>
    <property type="molecule type" value="Genomic_DNA"/>
</dbReference>
<dbReference type="HOGENOM" id="CLU_109545_1_0_3"/>
<dbReference type="CDD" id="cd07891">
    <property type="entry name" value="CYTH-like_CthTTM-like_1"/>
    <property type="match status" value="1"/>
</dbReference>
<organism evidence="3 4">
    <name type="scientific">Crocosphaera subtropica (strain ATCC 51142 / BH68)</name>
    <name type="common">Cyanothece sp. (strain ATCC 51142)</name>
    <dbReference type="NCBI Taxonomy" id="43989"/>
    <lineage>
        <taxon>Bacteria</taxon>
        <taxon>Bacillati</taxon>
        <taxon>Cyanobacteriota</taxon>
        <taxon>Cyanophyceae</taxon>
        <taxon>Oscillatoriophycideae</taxon>
        <taxon>Chroococcales</taxon>
        <taxon>Aphanothecaceae</taxon>
        <taxon>Crocosphaera</taxon>
        <taxon>Crocosphaera subtropica</taxon>
    </lineage>
</organism>
<name>B1WP99_CROS5</name>
<dbReference type="eggNOG" id="COG2954">
    <property type="taxonomic scope" value="Bacteria"/>
</dbReference>
<dbReference type="Pfam" id="PF01928">
    <property type="entry name" value="CYTH"/>
    <property type="match status" value="1"/>
</dbReference>
<reference evidence="3 4" key="1">
    <citation type="journal article" date="2008" name="Proc. Natl. Acad. Sci. U.S.A.">
        <title>The genome of Cyanothece 51142, a unicellular diazotrophic cyanobacterium important in the marine nitrogen cycle.</title>
        <authorList>
            <person name="Welsh E.A."/>
            <person name="Liberton M."/>
            <person name="Stoeckel J."/>
            <person name="Loh T."/>
            <person name="Elvitigala T."/>
            <person name="Wang C."/>
            <person name="Wollam A."/>
            <person name="Fulton R.S."/>
            <person name="Clifton S.W."/>
            <person name="Jacobs J.M."/>
            <person name="Aurora R."/>
            <person name="Ghosh B.K."/>
            <person name="Sherman L.A."/>
            <person name="Smith R.D."/>
            <person name="Wilson R.K."/>
            <person name="Pakrasi H.B."/>
        </authorList>
    </citation>
    <scope>NUCLEOTIDE SEQUENCE [LARGE SCALE GENOMIC DNA]</scope>
    <source>
        <strain evidence="4">ATCC 51142 / BH68</strain>
    </source>
</reference>
<proteinExistence type="predicted"/>
<protein>
    <submittedName>
        <fullName evidence="3">Adenylate cyclase</fullName>
    </submittedName>
</protein>
<accession>B1WP99</accession>